<dbReference type="InterPro" id="IPR034746">
    <property type="entry name" value="POTRA"/>
</dbReference>
<dbReference type="Proteomes" id="UP001055804">
    <property type="component" value="Unassembled WGS sequence"/>
</dbReference>
<evidence type="ECO:0000256" key="4">
    <source>
        <dbReference type="ARBA" id="ARBA00022618"/>
    </source>
</evidence>
<reference evidence="11" key="1">
    <citation type="submission" date="2022-06" db="EMBL/GenBank/DDBJ databases">
        <title>Isolation and Genomics of Futiania mangrovii gen. nov., sp. nov., a Rare and Metabolically-versatile member in the Class Alphaproteobacteria.</title>
        <authorList>
            <person name="Liu L."/>
            <person name="Huang W.-C."/>
            <person name="Pan J."/>
            <person name="Li J."/>
            <person name="Huang Y."/>
            <person name="Du H."/>
            <person name="Liu Y."/>
            <person name="Li M."/>
        </authorList>
    </citation>
    <scope>NUCLEOTIDE SEQUENCE</scope>
    <source>
        <strain evidence="11">FT118</strain>
    </source>
</reference>
<evidence type="ECO:0000313" key="12">
    <source>
        <dbReference type="Proteomes" id="UP001055804"/>
    </source>
</evidence>
<dbReference type="GO" id="GO:0043093">
    <property type="term" value="P:FtsZ-dependent cytokinesis"/>
    <property type="evidence" value="ECO:0007669"/>
    <property type="project" value="UniProtKB-UniRule"/>
</dbReference>
<proteinExistence type="inferred from homology"/>
<evidence type="ECO:0000256" key="3">
    <source>
        <dbReference type="ARBA" id="ARBA00022519"/>
    </source>
</evidence>
<feature type="domain" description="POTRA" evidence="10">
    <location>
        <begin position="85"/>
        <end position="153"/>
    </location>
</feature>
<keyword evidence="3 9" id="KW-0997">Cell inner membrane</keyword>
<keyword evidence="4 9" id="KW-0132">Cell division</keyword>
<dbReference type="HAMAP" id="MF_00911">
    <property type="entry name" value="FtsQ_subfam"/>
    <property type="match status" value="1"/>
</dbReference>
<dbReference type="Pfam" id="PF08478">
    <property type="entry name" value="POTRA_1"/>
    <property type="match status" value="1"/>
</dbReference>
<comment type="subcellular location">
    <subcellularLocation>
        <location evidence="9">Cell inner membrane</location>
        <topology evidence="9">Single-pass type II membrane protein</topology>
    </subcellularLocation>
    <subcellularLocation>
        <location evidence="1">Membrane</location>
    </subcellularLocation>
    <text evidence="9">Localizes to the division septum.</text>
</comment>
<comment type="function">
    <text evidence="9">Essential cell division protein.</text>
</comment>
<sequence>MPTVKRRSSPRVQAAPRPPLLSRLFGRRMERALRRRWVRRSLGLGMGAVCAMGLLSLLGGVDRIAHDARNLWRGQMEQAASVLDLRLARVLVSGREETDPELLRLQVGVEIGAPLTAVDVRAVRSRVEQISWVESASVRLVLPDTLLIDLQERTPYAIWQVDRDFHVIDREGVRLTSVEWTRHKGLPLVVGAGANLRVEEITRLVAAHPEIERQVQAAVRVRDRRWTLHLWNGVDLLLPEEGAAQALAGFAGDPEAGRLLSADVERIDLRQKDRWYVRLTPETAKQIREPGRET</sequence>
<evidence type="ECO:0000256" key="9">
    <source>
        <dbReference type="HAMAP-Rule" id="MF_00911"/>
    </source>
</evidence>
<feature type="transmembrane region" description="Helical" evidence="9">
    <location>
        <begin position="37"/>
        <end position="61"/>
    </location>
</feature>
<gene>
    <name evidence="9" type="primary">ftsQ</name>
    <name evidence="11" type="ORF">NJQ99_00885</name>
</gene>
<organism evidence="11 12">
    <name type="scientific">Futiania mangrovi</name>
    <dbReference type="NCBI Taxonomy" id="2959716"/>
    <lineage>
        <taxon>Bacteria</taxon>
        <taxon>Pseudomonadati</taxon>
        <taxon>Pseudomonadota</taxon>
        <taxon>Alphaproteobacteria</taxon>
        <taxon>Futianiales</taxon>
        <taxon>Futianiaceae</taxon>
        <taxon>Futiania</taxon>
    </lineage>
</organism>
<dbReference type="GO" id="GO:0090529">
    <property type="term" value="P:cell septum assembly"/>
    <property type="evidence" value="ECO:0007669"/>
    <property type="project" value="InterPro"/>
</dbReference>
<evidence type="ECO:0000256" key="8">
    <source>
        <dbReference type="ARBA" id="ARBA00023306"/>
    </source>
</evidence>
<dbReference type="PANTHER" id="PTHR35851">
    <property type="entry name" value="CELL DIVISION PROTEIN FTSQ"/>
    <property type="match status" value="1"/>
</dbReference>
<evidence type="ECO:0000256" key="1">
    <source>
        <dbReference type="ARBA" id="ARBA00004370"/>
    </source>
</evidence>
<dbReference type="PANTHER" id="PTHR35851:SF1">
    <property type="entry name" value="CELL DIVISION PROTEIN FTSQ"/>
    <property type="match status" value="1"/>
</dbReference>
<dbReference type="Gene3D" id="3.10.20.310">
    <property type="entry name" value="membrane protein fhac"/>
    <property type="match status" value="1"/>
</dbReference>
<dbReference type="RefSeq" id="WP_269330918.1">
    <property type="nucleotide sequence ID" value="NZ_JAMZFT010000001.1"/>
</dbReference>
<dbReference type="GO" id="GO:0005886">
    <property type="term" value="C:plasma membrane"/>
    <property type="evidence" value="ECO:0007669"/>
    <property type="project" value="UniProtKB-SubCell"/>
</dbReference>
<name>A0A9J6P8N2_9PROT</name>
<comment type="similarity">
    <text evidence="9">Belongs to the FtsQ/DivIB family. FtsQ subfamily.</text>
</comment>
<dbReference type="PROSITE" id="PS51779">
    <property type="entry name" value="POTRA"/>
    <property type="match status" value="1"/>
</dbReference>
<keyword evidence="7 9" id="KW-0472">Membrane</keyword>
<keyword evidence="5 9" id="KW-0812">Transmembrane</keyword>
<evidence type="ECO:0000313" key="11">
    <source>
        <dbReference type="EMBL" id="MCP1334957.1"/>
    </source>
</evidence>
<dbReference type="GO" id="GO:0032153">
    <property type="term" value="C:cell division site"/>
    <property type="evidence" value="ECO:0007669"/>
    <property type="project" value="UniProtKB-UniRule"/>
</dbReference>
<dbReference type="InterPro" id="IPR026579">
    <property type="entry name" value="FtsQ"/>
</dbReference>
<keyword evidence="12" id="KW-1185">Reference proteome</keyword>
<evidence type="ECO:0000259" key="10">
    <source>
        <dbReference type="PROSITE" id="PS51779"/>
    </source>
</evidence>
<dbReference type="Pfam" id="PF03799">
    <property type="entry name" value="FtsQ_DivIB_C"/>
    <property type="match status" value="1"/>
</dbReference>
<protein>
    <recommendedName>
        <fullName evidence="9">Cell division protein FtsQ</fullName>
    </recommendedName>
</protein>
<keyword evidence="6 9" id="KW-1133">Transmembrane helix</keyword>
<dbReference type="Gene3D" id="3.40.50.11690">
    <property type="entry name" value="Cell division protein FtsQ/DivIB"/>
    <property type="match status" value="1"/>
</dbReference>
<dbReference type="AlphaFoldDB" id="A0A9J6P8N2"/>
<accession>A0A9J6P8N2</accession>
<dbReference type="InterPro" id="IPR045335">
    <property type="entry name" value="FtsQ_C_sf"/>
</dbReference>
<evidence type="ECO:0000256" key="6">
    <source>
        <dbReference type="ARBA" id="ARBA00022989"/>
    </source>
</evidence>
<dbReference type="InterPro" id="IPR013685">
    <property type="entry name" value="POTRA_FtsQ_type"/>
</dbReference>
<keyword evidence="8 9" id="KW-0131">Cell cycle</keyword>
<comment type="caution">
    <text evidence="11">The sequence shown here is derived from an EMBL/GenBank/DDBJ whole genome shotgun (WGS) entry which is preliminary data.</text>
</comment>
<evidence type="ECO:0000256" key="5">
    <source>
        <dbReference type="ARBA" id="ARBA00022692"/>
    </source>
</evidence>
<evidence type="ECO:0000256" key="7">
    <source>
        <dbReference type="ARBA" id="ARBA00023136"/>
    </source>
</evidence>
<dbReference type="EMBL" id="JAMZFT010000001">
    <property type="protein sequence ID" value="MCP1334957.1"/>
    <property type="molecule type" value="Genomic_DNA"/>
</dbReference>
<keyword evidence="2 9" id="KW-1003">Cell membrane</keyword>
<evidence type="ECO:0000256" key="2">
    <source>
        <dbReference type="ARBA" id="ARBA00022475"/>
    </source>
</evidence>
<dbReference type="InterPro" id="IPR005548">
    <property type="entry name" value="Cell_div_FtsQ/DivIB_C"/>
</dbReference>